<keyword evidence="2" id="KW-0732">Signal</keyword>
<protein>
    <submittedName>
        <fullName evidence="3">Putative secreted protein</fullName>
    </submittedName>
</protein>
<reference evidence="3" key="1">
    <citation type="submission" date="2018-01" db="EMBL/GenBank/DDBJ databases">
        <title>An insight into the sialome of Amazonian anophelines.</title>
        <authorList>
            <person name="Ribeiro J.M."/>
            <person name="Scarpassa V."/>
            <person name="Calvo E."/>
        </authorList>
    </citation>
    <scope>NUCLEOTIDE SEQUENCE</scope>
    <source>
        <tissue evidence="3">Salivary glands</tissue>
    </source>
</reference>
<sequence>MLLNAAIVAVAAAAAGETRPFYRREIGAQGSRTATALSRGRDRFTLKVVVRTHRGSGGMYRVGKRERERERERERGHMELG</sequence>
<feature type="region of interest" description="Disordered" evidence="1">
    <location>
        <begin position="57"/>
        <end position="81"/>
    </location>
</feature>
<evidence type="ECO:0000256" key="1">
    <source>
        <dbReference type="SAM" id="MobiDB-lite"/>
    </source>
</evidence>
<feature type="compositionally biased region" description="Basic and acidic residues" evidence="1">
    <location>
        <begin position="63"/>
        <end position="81"/>
    </location>
</feature>
<evidence type="ECO:0000313" key="3">
    <source>
        <dbReference type="EMBL" id="MBW62620.1"/>
    </source>
</evidence>
<feature type="chain" id="PRO_5014934689" evidence="2">
    <location>
        <begin position="17"/>
        <end position="81"/>
    </location>
</feature>
<dbReference type="AlphaFoldDB" id="A0A2M4CBB1"/>
<evidence type="ECO:0000256" key="2">
    <source>
        <dbReference type="SAM" id="SignalP"/>
    </source>
</evidence>
<dbReference type="EMBL" id="GGFJ01013479">
    <property type="protein sequence ID" value="MBW62620.1"/>
    <property type="molecule type" value="Transcribed_RNA"/>
</dbReference>
<organism evidence="3">
    <name type="scientific">Anopheles marajoara</name>
    <dbReference type="NCBI Taxonomy" id="58244"/>
    <lineage>
        <taxon>Eukaryota</taxon>
        <taxon>Metazoa</taxon>
        <taxon>Ecdysozoa</taxon>
        <taxon>Arthropoda</taxon>
        <taxon>Hexapoda</taxon>
        <taxon>Insecta</taxon>
        <taxon>Pterygota</taxon>
        <taxon>Neoptera</taxon>
        <taxon>Endopterygota</taxon>
        <taxon>Diptera</taxon>
        <taxon>Nematocera</taxon>
        <taxon>Culicoidea</taxon>
        <taxon>Culicidae</taxon>
        <taxon>Anophelinae</taxon>
        <taxon>Anopheles</taxon>
    </lineage>
</organism>
<name>A0A2M4CBB1_9DIPT</name>
<proteinExistence type="predicted"/>
<feature type="signal peptide" evidence="2">
    <location>
        <begin position="1"/>
        <end position="16"/>
    </location>
</feature>
<accession>A0A2M4CBB1</accession>